<gene>
    <name evidence="2" type="ORF">STSP_01600</name>
</gene>
<evidence type="ECO:0000256" key="1">
    <source>
        <dbReference type="SAM" id="Coils"/>
    </source>
</evidence>
<name>A0A177I055_9ACTN</name>
<keyword evidence="3" id="KW-1185">Reference proteome</keyword>
<evidence type="ECO:0000313" key="3">
    <source>
        <dbReference type="Proteomes" id="UP000077381"/>
    </source>
</evidence>
<organism evidence="2 3">
    <name type="scientific">Streptomyces jeddahensis</name>
    <dbReference type="NCBI Taxonomy" id="1716141"/>
    <lineage>
        <taxon>Bacteria</taxon>
        <taxon>Bacillati</taxon>
        <taxon>Actinomycetota</taxon>
        <taxon>Actinomycetes</taxon>
        <taxon>Kitasatosporales</taxon>
        <taxon>Streptomycetaceae</taxon>
        <taxon>Streptomyces</taxon>
    </lineage>
</organism>
<feature type="coiled-coil region" evidence="1">
    <location>
        <begin position="66"/>
        <end position="93"/>
    </location>
</feature>
<sequence length="121" mass="13562">MVRTGFVDRVEHMDELRSLVRSRILLRQGDAAAAREQARQAVRILDEVGDMPALRTEEVLYHSAVVQAAAGVREEADALLERARREVARKADLVTDDALRDRFLGQVSLNHAIREGEGFGR</sequence>
<comment type="caution">
    <text evidence="2">The sequence shown here is derived from an EMBL/GenBank/DDBJ whole genome shotgun (WGS) entry which is preliminary data.</text>
</comment>
<reference evidence="2 3" key="1">
    <citation type="submission" date="2015-12" db="EMBL/GenBank/DDBJ databases">
        <title>Genome sequence of Streptomyces sp. G25.</title>
        <authorList>
            <person name="Poehlein A."/>
            <person name="Roettig A."/>
            <person name="Hiessl S."/>
            <person name="Hauschild P."/>
            <person name="Schauer J."/>
            <person name="Madkour M.H."/>
            <person name="Al-Ansari A.M."/>
            <person name="Almakishah N.H."/>
            <person name="Steinbuechel A."/>
            <person name="Daniel R."/>
        </authorList>
    </citation>
    <scope>NUCLEOTIDE SEQUENCE [LARGE SCALE GENOMIC DNA]</scope>
    <source>
        <strain evidence="3">G25(2015)</strain>
    </source>
</reference>
<proteinExistence type="predicted"/>
<evidence type="ECO:0000313" key="2">
    <source>
        <dbReference type="EMBL" id="OAH16436.1"/>
    </source>
</evidence>
<protein>
    <submittedName>
        <fullName evidence="2">Uncharacterized protein</fullName>
    </submittedName>
</protein>
<keyword evidence="1" id="KW-0175">Coiled coil</keyword>
<dbReference type="AlphaFoldDB" id="A0A177I055"/>
<dbReference type="Proteomes" id="UP000077381">
    <property type="component" value="Unassembled WGS sequence"/>
</dbReference>
<dbReference type="PATRIC" id="fig|1716141.3.peg.172"/>
<accession>A0A177I055</accession>
<dbReference type="EMBL" id="LOHS01000017">
    <property type="protein sequence ID" value="OAH16436.1"/>
    <property type="molecule type" value="Genomic_DNA"/>
</dbReference>